<accession>A0A4D7B5U3</accession>
<dbReference type="KEGG" id="pstg:E8M01_04725"/>
<dbReference type="AlphaFoldDB" id="A0A4D7B5U3"/>
<gene>
    <name evidence="1" type="ORF">E8M01_04725</name>
</gene>
<organism evidence="1 2">
    <name type="scientific">Phreatobacter stygius</name>
    <dbReference type="NCBI Taxonomy" id="1940610"/>
    <lineage>
        <taxon>Bacteria</taxon>
        <taxon>Pseudomonadati</taxon>
        <taxon>Pseudomonadota</taxon>
        <taxon>Alphaproteobacteria</taxon>
        <taxon>Hyphomicrobiales</taxon>
        <taxon>Phreatobacteraceae</taxon>
        <taxon>Phreatobacter</taxon>
    </lineage>
</organism>
<protein>
    <submittedName>
        <fullName evidence="1">Uncharacterized protein</fullName>
    </submittedName>
</protein>
<keyword evidence="2" id="KW-1185">Reference proteome</keyword>
<evidence type="ECO:0000313" key="2">
    <source>
        <dbReference type="Proteomes" id="UP000298781"/>
    </source>
</evidence>
<dbReference type="Proteomes" id="UP000298781">
    <property type="component" value="Chromosome"/>
</dbReference>
<name>A0A4D7B5U3_9HYPH</name>
<proteinExistence type="predicted"/>
<dbReference type="OrthoDB" id="8442940at2"/>
<dbReference type="EMBL" id="CP039690">
    <property type="protein sequence ID" value="QCI63602.1"/>
    <property type="molecule type" value="Genomic_DNA"/>
</dbReference>
<sequence length="180" mass="19637">MAQRAALFEETPGNQAGTLMQGSVIWRTQTVSVGRGQPPDLVLVGEVTIPERRMTVTVTIRRNLDETLPATHTIEIVFALPRDFEFRGVAEVPGVLMKPSEQARGVPLVGQAVRVTNGFFFVGLSAALDSDKVGNIEALRSRAFIDIPMRYDTGRRAILTIEKGVAGDRAFEEALSAWGQ</sequence>
<evidence type="ECO:0000313" key="1">
    <source>
        <dbReference type="EMBL" id="QCI63602.1"/>
    </source>
</evidence>
<reference evidence="1 2" key="1">
    <citation type="submission" date="2019-04" db="EMBL/GenBank/DDBJ databases">
        <title>Phreatobacter aquaticus sp. nov.</title>
        <authorList>
            <person name="Choi A."/>
        </authorList>
    </citation>
    <scope>NUCLEOTIDE SEQUENCE [LARGE SCALE GENOMIC DNA]</scope>
    <source>
        <strain evidence="1 2">KCTC 52518</strain>
    </source>
</reference>